<sequence length="292" mass="33467">MKNRYIPFGYRLSEGVIVPHDREAEMVRLIFRQYISGESYGRIAAMLEKAGQPYSEGSSRWNKNMVGRILQNRKYTGQDGYPKLVTEDEFRQSALLQQAKYTRKDIHTAPEITALKRKVFCRECGSPYERILDNRTGEKWKCKNTGCRRTAKITDTLLTGQIISLLNLAVENPQRIEIPDIVSRCHDLEITRLTNEINRELDKTDCDEEYARILIMARAAAQYESCPDGLLPQKAREIKAAFESRKLLTQFDAELFECAVDAVVVQPDGTVSLKLKNGQSLENRPERRAMPC</sequence>
<dbReference type="RefSeq" id="WP_012281300.1">
    <property type="nucleotide sequence ID" value="NC_010337.2"/>
</dbReference>
<feature type="domain" description="Recombinase" evidence="1">
    <location>
        <begin position="7"/>
        <end position="103"/>
    </location>
</feature>
<dbReference type="eggNOG" id="COG1961">
    <property type="taxonomic scope" value="Bacteria"/>
</dbReference>
<dbReference type="STRING" id="498761.HM1_0132"/>
<evidence type="ECO:0000313" key="3">
    <source>
        <dbReference type="Proteomes" id="UP000008550"/>
    </source>
</evidence>
<dbReference type="AlphaFoldDB" id="B0TD53"/>
<dbReference type="InterPro" id="IPR050639">
    <property type="entry name" value="SSR_resolvase"/>
</dbReference>
<dbReference type="InterPro" id="IPR038109">
    <property type="entry name" value="DNA_bind_recomb_sf"/>
</dbReference>
<evidence type="ECO:0000259" key="1">
    <source>
        <dbReference type="PROSITE" id="PS51737"/>
    </source>
</evidence>
<dbReference type="HOGENOM" id="CLU_082115_1_0_9"/>
<dbReference type="InterPro" id="IPR011109">
    <property type="entry name" value="DNA_bind_recombinase_dom"/>
</dbReference>
<keyword evidence="3" id="KW-1185">Reference proteome</keyword>
<proteinExistence type="predicted"/>
<dbReference type="GO" id="GO:0000150">
    <property type="term" value="F:DNA strand exchange activity"/>
    <property type="evidence" value="ECO:0007669"/>
    <property type="project" value="InterPro"/>
</dbReference>
<reference evidence="2 3" key="1">
    <citation type="journal article" date="2008" name="J. Bacteriol.">
        <title>The genome of Heliobacterium modesticaldum, a phototrophic representative of the Firmicutes containing the simplest photosynthetic apparatus.</title>
        <authorList>
            <person name="Sattley W.M."/>
            <person name="Madigan M.T."/>
            <person name="Swingley W.D."/>
            <person name="Cheung P.C."/>
            <person name="Clocksin K.M."/>
            <person name="Conrad A.L."/>
            <person name="Dejesa L.C."/>
            <person name="Honchak B.M."/>
            <person name="Jung D.O."/>
            <person name="Karbach L.E."/>
            <person name="Kurdoglu A."/>
            <person name="Lahiri S."/>
            <person name="Mastrian S.D."/>
            <person name="Page L.E."/>
            <person name="Taylor H.L."/>
            <person name="Wang Z.T."/>
            <person name="Raymond J."/>
            <person name="Chen M."/>
            <person name="Blankenship R.E."/>
            <person name="Touchman J.W."/>
        </authorList>
    </citation>
    <scope>NUCLEOTIDE SEQUENCE [LARGE SCALE GENOMIC DNA]</scope>
    <source>
        <strain evidence="3">ATCC 51547 / Ice1</strain>
    </source>
</reference>
<name>B0TD53_HELMI</name>
<protein>
    <recommendedName>
        <fullName evidence="1">Recombinase domain-containing protein</fullName>
    </recommendedName>
</protein>
<dbReference type="Pfam" id="PF07508">
    <property type="entry name" value="Recombinase"/>
    <property type="match status" value="1"/>
</dbReference>
<dbReference type="Gene3D" id="3.90.1750.20">
    <property type="entry name" value="Putative Large Serine Recombinase, Chain B, Domain 2"/>
    <property type="match status" value="1"/>
</dbReference>
<dbReference type="PANTHER" id="PTHR30461:SF23">
    <property type="entry name" value="DNA RECOMBINASE-RELATED"/>
    <property type="match status" value="1"/>
</dbReference>
<accession>B0TD53</accession>
<dbReference type="KEGG" id="hmo:HM1_0132"/>
<dbReference type="Proteomes" id="UP000008550">
    <property type="component" value="Chromosome"/>
</dbReference>
<dbReference type="EMBL" id="CP000930">
    <property type="protein sequence ID" value="ABZ82751.1"/>
    <property type="molecule type" value="Genomic_DNA"/>
</dbReference>
<gene>
    <name evidence="2" type="ORF">HM1_0132</name>
</gene>
<dbReference type="PANTHER" id="PTHR30461">
    <property type="entry name" value="DNA-INVERTASE FROM LAMBDOID PROPHAGE"/>
    <property type="match status" value="1"/>
</dbReference>
<dbReference type="GO" id="GO:0003677">
    <property type="term" value="F:DNA binding"/>
    <property type="evidence" value="ECO:0007669"/>
    <property type="project" value="InterPro"/>
</dbReference>
<dbReference type="OrthoDB" id="2188903at2"/>
<evidence type="ECO:0000313" key="2">
    <source>
        <dbReference type="EMBL" id="ABZ82751.1"/>
    </source>
</evidence>
<organism evidence="2 3">
    <name type="scientific">Heliobacterium modesticaldum (strain ATCC 51547 / Ice1)</name>
    <dbReference type="NCBI Taxonomy" id="498761"/>
    <lineage>
        <taxon>Bacteria</taxon>
        <taxon>Bacillati</taxon>
        <taxon>Bacillota</taxon>
        <taxon>Clostridia</taxon>
        <taxon>Eubacteriales</taxon>
        <taxon>Heliobacteriaceae</taxon>
        <taxon>Heliomicrobium</taxon>
    </lineage>
</organism>
<dbReference type="PROSITE" id="PS51737">
    <property type="entry name" value="RECOMBINASE_DNA_BIND"/>
    <property type="match status" value="1"/>
</dbReference>